<name>A0A1H1QLJ1_9GAMM</name>
<evidence type="ECO:0000313" key="1">
    <source>
        <dbReference type="EMBL" id="SDS24207.1"/>
    </source>
</evidence>
<organism evidence="1 2">
    <name type="scientific">Halopseudomonas litoralis</name>
    <dbReference type="NCBI Taxonomy" id="797277"/>
    <lineage>
        <taxon>Bacteria</taxon>
        <taxon>Pseudomonadati</taxon>
        <taxon>Pseudomonadota</taxon>
        <taxon>Gammaproteobacteria</taxon>
        <taxon>Pseudomonadales</taxon>
        <taxon>Pseudomonadaceae</taxon>
        <taxon>Halopseudomonas</taxon>
    </lineage>
</organism>
<dbReference type="EMBL" id="LT629748">
    <property type="protein sequence ID" value="SDS24207.1"/>
    <property type="molecule type" value="Genomic_DNA"/>
</dbReference>
<reference evidence="2" key="1">
    <citation type="submission" date="2016-10" db="EMBL/GenBank/DDBJ databases">
        <authorList>
            <person name="Varghese N."/>
            <person name="Submissions S."/>
        </authorList>
    </citation>
    <scope>NUCLEOTIDE SEQUENCE [LARGE SCALE GENOMIC DNA]</scope>
    <source>
        <strain evidence="2">2SM5</strain>
    </source>
</reference>
<dbReference type="RefSeq" id="WP_090272746.1">
    <property type="nucleotide sequence ID" value="NZ_LT629748.1"/>
</dbReference>
<sequence>MKTDLFTDTPEVAALKAENKMLRQHLKECVRLISASHQPISAAFTAVDEMGAASIQADVYLRDLEASHDCAN</sequence>
<protein>
    <submittedName>
        <fullName evidence="1">Uncharacterized protein</fullName>
    </submittedName>
</protein>
<accession>A0A1H1QLJ1</accession>
<keyword evidence="2" id="KW-1185">Reference proteome</keyword>
<dbReference type="Proteomes" id="UP000243426">
    <property type="component" value="Chromosome I"/>
</dbReference>
<gene>
    <name evidence="1" type="ORF">SAMN05216198_1517</name>
</gene>
<dbReference type="AlphaFoldDB" id="A0A1H1QLJ1"/>
<proteinExistence type="predicted"/>
<dbReference type="STRING" id="797277.SAMN05216198_1517"/>
<evidence type="ECO:0000313" key="2">
    <source>
        <dbReference type="Proteomes" id="UP000243426"/>
    </source>
</evidence>